<dbReference type="PANTHER" id="PTHR18911">
    <property type="entry name" value="CTCL TUMOR ANTIGEN HD-CL-01"/>
    <property type="match status" value="1"/>
</dbReference>
<dbReference type="InterPro" id="IPR038830">
    <property type="entry name" value="CCDC186"/>
</dbReference>
<evidence type="ECO:0000313" key="3">
    <source>
        <dbReference type="Proteomes" id="UP000653454"/>
    </source>
</evidence>
<keyword evidence="1" id="KW-0175">Coiled coil</keyword>
<dbReference type="PANTHER" id="PTHR18911:SF5">
    <property type="entry name" value="COILED-COIL DOMAIN-CONTAINING PROTEIN 186"/>
    <property type="match status" value="1"/>
</dbReference>
<protein>
    <submittedName>
        <fullName evidence="2">(diamondback moth) hypothetical protein</fullName>
    </submittedName>
</protein>
<name>A0A8S4G087_PLUXY</name>
<dbReference type="AlphaFoldDB" id="A0A8S4G087"/>
<organism evidence="2 3">
    <name type="scientific">Plutella xylostella</name>
    <name type="common">Diamondback moth</name>
    <name type="synonym">Plutella maculipennis</name>
    <dbReference type="NCBI Taxonomy" id="51655"/>
    <lineage>
        <taxon>Eukaryota</taxon>
        <taxon>Metazoa</taxon>
        <taxon>Ecdysozoa</taxon>
        <taxon>Arthropoda</taxon>
        <taxon>Hexapoda</taxon>
        <taxon>Insecta</taxon>
        <taxon>Pterygota</taxon>
        <taxon>Neoptera</taxon>
        <taxon>Endopterygota</taxon>
        <taxon>Lepidoptera</taxon>
        <taxon>Glossata</taxon>
        <taxon>Ditrysia</taxon>
        <taxon>Yponomeutoidea</taxon>
        <taxon>Plutellidae</taxon>
        <taxon>Plutella</taxon>
    </lineage>
</organism>
<dbReference type="GO" id="GO:0031267">
    <property type="term" value="F:small GTPase binding"/>
    <property type="evidence" value="ECO:0007669"/>
    <property type="project" value="TreeGrafter"/>
</dbReference>
<gene>
    <name evidence="2" type="ORF">PLXY2_LOCUS12730</name>
</gene>
<dbReference type="GO" id="GO:0099518">
    <property type="term" value="P:vesicle cytoskeletal trafficking"/>
    <property type="evidence" value="ECO:0007669"/>
    <property type="project" value="TreeGrafter"/>
</dbReference>
<dbReference type="Proteomes" id="UP000653454">
    <property type="component" value="Unassembled WGS sequence"/>
</dbReference>
<evidence type="ECO:0000313" key="2">
    <source>
        <dbReference type="EMBL" id="CAG9134425.1"/>
    </source>
</evidence>
<dbReference type="EMBL" id="CAJHNJ030000078">
    <property type="protein sequence ID" value="CAG9134425.1"/>
    <property type="molecule type" value="Genomic_DNA"/>
</dbReference>
<accession>A0A8S4G087</accession>
<reference evidence="2" key="1">
    <citation type="submission" date="2020-11" db="EMBL/GenBank/DDBJ databases">
        <authorList>
            <person name="Whiteford S."/>
        </authorList>
    </citation>
    <scope>NUCLEOTIDE SEQUENCE</scope>
</reference>
<evidence type="ECO:0000256" key="1">
    <source>
        <dbReference type="SAM" id="Coils"/>
    </source>
</evidence>
<feature type="coiled-coil region" evidence="1">
    <location>
        <begin position="33"/>
        <end position="101"/>
    </location>
</feature>
<proteinExistence type="predicted"/>
<dbReference type="GO" id="GO:0005802">
    <property type="term" value="C:trans-Golgi network"/>
    <property type="evidence" value="ECO:0007669"/>
    <property type="project" value="TreeGrafter"/>
</dbReference>
<sequence>MKLNFDCEISRPLVERLRRPPPNLQSAGSSLAADFLEEHARQLTDELRKKARLLRTLLSQAPAGALAGSEREQHKTRFPGARQLTDELRKKARLLRTLLSQAPAGALVGSDREQHKLTDELRKKARLLRTLLSQAPAGALAGSEREQHKKDIARLGGGAMAAVWGGDPAGMTLELSLEMNNRLQAVLEDALLKNITLKVSVVESSFICRGVGGDPAGMTLELSLEMNNRLQAVLEDALLKNITLKVSVVESSFICRGVGTRPA</sequence>
<comment type="caution">
    <text evidence="2">The sequence shown here is derived from an EMBL/GenBank/DDBJ whole genome shotgun (WGS) entry which is preliminary data.</text>
</comment>
<keyword evidence="3" id="KW-1185">Reference proteome</keyword>